<name>K4KMB4_SIMAS</name>
<dbReference type="EMBL" id="CP003746">
    <property type="protein sequence ID" value="AFU99213.1"/>
    <property type="molecule type" value="Genomic_DNA"/>
</dbReference>
<dbReference type="Pfam" id="PF08985">
    <property type="entry name" value="DP-EP"/>
    <property type="match status" value="1"/>
</dbReference>
<accession>K4KMB4</accession>
<reference evidence="1 2" key="1">
    <citation type="journal article" date="2013" name="Genome Announc.">
        <title>Complete genome sequence of Simiduia agarivorans SA1(T), a marine bacterium able to degrade a variety of polysaccharides.</title>
        <authorList>
            <person name="Lin S.Y."/>
            <person name="Shieh W.Y."/>
            <person name="Chen J.S."/>
            <person name="Tang S.L."/>
        </authorList>
    </citation>
    <scope>NUCLEOTIDE SEQUENCE [LARGE SCALE GENOMIC DNA]</scope>
    <source>
        <strain evidence="2">DSM 21679 / JCM 13881 / BCRC 17597 / SA1</strain>
    </source>
</reference>
<keyword evidence="2" id="KW-1185">Reference proteome</keyword>
<evidence type="ECO:0000313" key="1">
    <source>
        <dbReference type="EMBL" id="AFU99213.1"/>
    </source>
</evidence>
<dbReference type="AlphaFoldDB" id="K4KMB4"/>
<sequence length="156" mass="16531">MGKTIKVPKGKPITTQMTLTVNADELPPTVCWPLATNSTVIDDGLVQVIFPGGSDASNRKERAILDITLVKTGQAATCLTFTGAGIEVESDTGGGKNDVKTSLKNGGKTLRMVIAKDAVGDASINYKFTIAAKAKGSKQEEYKSFDPILIIHRPPN</sequence>
<proteinExistence type="predicted"/>
<protein>
    <submittedName>
        <fullName evidence="1">Uncharacterized protein</fullName>
    </submittedName>
</protein>
<dbReference type="HOGENOM" id="CLU_1685405_0_0_6"/>
<dbReference type="Proteomes" id="UP000000466">
    <property type="component" value="Chromosome"/>
</dbReference>
<dbReference type="RefSeq" id="WP_015047377.1">
    <property type="nucleotide sequence ID" value="NC_018868.3"/>
</dbReference>
<dbReference type="KEGG" id="saga:M5M_10160"/>
<evidence type="ECO:0000313" key="2">
    <source>
        <dbReference type="Proteomes" id="UP000000466"/>
    </source>
</evidence>
<dbReference type="InterPro" id="IPR015078">
    <property type="entry name" value="DP-EP"/>
</dbReference>
<gene>
    <name evidence="1" type="ordered locus">M5M_10160</name>
</gene>
<organism evidence="1 2">
    <name type="scientific">Simiduia agarivorans (strain DSM 21679 / JCM 13881 / BCRC 17597 / SA1)</name>
    <dbReference type="NCBI Taxonomy" id="1117647"/>
    <lineage>
        <taxon>Bacteria</taxon>
        <taxon>Pseudomonadati</taxon>
        <taxon>Pseudomonadota</taxon>
        <taxon>Gammaproteobacteria</taxon>
        <taxon>Cellvibrionales</taxon>
        <taxon>Cellvibrionaceae</taxon>
        <taxon>Simiduia</taxon>
    </lineage>
</organism>